<evidence type="ECO:0008006" key="4">
    <source>
        <dbReference type="Google" id="ProtNLM"/>
    </source>
</evidence>
<keyword evidence="1" id="KW-1133">Transmembrane helix</keyword>
<organism evidence="2 3">
    <name type="scientific">Rhodovulum euryhalinum</name>
    <dbReference type="NCBI Taxonomy" id="35805"/>
    <lineage>
        <taxon>Bacteria</taxon>
        <taxon>Pseudomonadati</taxon>
        <taxon>Pseudomonadota</taxon>
        <taxon>Alphaproteobacteria</taxon>
        <taxon>Rhodobacterales</taxon>
        <taxon>Paracoccaceae</taxon>
        <taxon>Rhodovulum</taxon>
    </lineage>
</organism>
<dbReference type="Gene3D" id="1.20.1530.20">
    <property type="match status" value="1"/>
</dbReference>
<feature type="transmembrane region" description="Helical" evidence="1">
    <location>
        <begin position="43"/>
        <end position="61"/>
    </location>
</feature>
<sequence>MKPAVCVLGLAARHGRLLLVAGLLTGLLLPALAQAMRPWLPELVAGLMFVAALRIGPRQALGAVRELPAVVGLVLVYQLALPLALAGAFWAAGLGGTAVATALVLMTAASPISGAPNLAVLTGGDPAPALRLLIVATVLLPLTVLPVFLVAEGLGGAGAVLAAAGRLLMVILLAASAAFALRHLALKAPQPPTIAALDGLSALAMSIVVIGLMSEAGPTLVARPAEFAGWLALACTANLGAQVAAALLLKRTRFDDQRIGLSIAAGNRNIALFLVALPPEITTPLLVFIGCYQVPMYLTPLILRRFHA</sequence>
<evidence type="ECO:0000313" key="2">
    <source>
        <dbReference type="EMBL" id="TCO73941.1"/>
    </source>
</evidence>
<feature type="transmembrane region" description="Helical" evidence="1">
    <location>
        <begin position="68"/>
        <end position="92"/>
    </location>
</feature>
<name>A0A4R2KJ87_9RHOB</name>
<dbReference type="AlphaFoldDB" id="A0A4R2KJ87"/>
<protein>
    <recommendedName>
        <fullName evidence="4">BASS family bile acid:Na+ symporter</fullName>
    </recommendedName>
</protein>
<feature type="transmembrane region" description="Helical" evidence="1">
    <location>
        <begin position="227"/>
        <end position="249"/>
    </location>
</feature>
<dbReference type="RefSeq" id="WP_243644933.1">
    <property type="nucleotide sequence ID" value="NZ_SLWW01000001.1"/>
</dbReference>
<feature type="transmembrane region" description="Helical" evidence="1">
    <location>
        <begin position="132"/>
        <end position="151"/>
    </location>
</feature>
<feature type="transmembrane region" description="Helical" evidence="1">
    <location>
        <begin position="98"/>
        <end position="120"/>
    </location>
</feature>
<keyword evidence="1" id="KW-0472">Membrane</keyword>
<evidence type="ECO:0000256" key="1">
    <source>
        <dbReference type="SAM" id="Phobius"/>
    </source>
</evidence>
<reference evidence="2 3" key="1">
    <citation type="submission" date="2019-03" db="EMBL/GenBank/DDBJ databases">
        <title>Genomic Encyclopedia of Type Strains, Phase IV (KMG-IV): sequencing the most valuable type-strain genomes for metagenomic binning, comparative biology and taxonomic classification.</title>
        <authorList>
            <person name="Goeker M."/>
        </authorList>
    </citation>
    <scope>NUCLEOTIDE SEQUENCE [LARGE SCALE GENOMIC DNA]</scope>
    <source>
        <strain evidence="2 3">DSM 4868</strain>
    </source>
</reference>
<proteinExistence type="predicted"/>
<dbReference type="Proteomes" id="UP000295142">
    <property type="component" value="Unassembled WGS sequence"/>
</dbReference>
<comment type="caution">
    <text evidence="2">The sequence shown here is derived from an EMBL/GenBank/DDBJ whole genome shotgun (WGS) entry which is preliminary data.</text>
</comment>
<evidence type="ECO:0000313" key="3">
    <source>
        <dbReference type="Proteomes" id="UP000295142"/>
    </source>
</evidence>
<keyword evidence="1" id="KW-0812">Transmembrane</keyword>
<keyword evidence="3" id="KW-1185">Reference proteome</keyword>
<dbReference type="EMBL" id="SLWW01000001">
    <property type="protein sequence ID" value="TCO73941.1"/>
    <property type="molecule type" value="Genomic_DNA"/>
</dbReference>
<feature type="transmembrane region" description="Helical" evidence="1">
    <location>
        <begin position="157"/>
        <end position="181"/>
    </location>
</feature>
<accession>A0A4R2KJ87</accession>
<feature type="transmembrane region" description="Helical" evidence="1">
    <location>
        <begin position="193"/>
        <end position="212"/>
    </location>
</feature>
<dbReference type="InterPro" id="IPR038770">
    <property type="entry name" value="Na+/solute_symporter_sf"/>
</dbReference>
<gene>
    <name evidence="2" type="ORF">EV655_10197</name>
</gene>